<evidence type="ECO:0000313" key="13">
    <source>
        <dbReference type="EMBL" id="KRK92172.1"/>
    </source>
</evidence>
<gene>
    <name evidence="13" type="ORF">FC08_GL000924</name>
</gene>
<comment type="catalytic activity">
    <reaction evidence="1">
        <text>4-amino-5-hydroxymethyl-2-methylpyrimidine + ATP = 4-amino-2-methyl-5-(phosphooxymethyl)pyrimidine + ADP + H(+)</text>
        <dbReference type="Rhea" id="RHEA:23096"/>
        <dbReference type="ChEBI" id="CHEBI:15378"/>
        <dbReference type="ChEBI" id="CHEBI:16892"/>
        <dbReference type="ChEBI" id="CHEBI:30616"/>
        <dbReference type="ChEBI" id="CHEBI:58354"/>
        <dbReference type="ChEBI" id="CHEBI:456216"/>
        <dbReference type="EC" id="2.7.1.49"/>
    </reaction>
</comment>
<dbReference type="EMBL" id="AZDL01000032">
    <property type="protein sequence ID" value="KRK92172.1"/>
    <property type="molecule type" value="Genomic_DNA"/>
</dbReference>
<evidence type="ECO:0000256" key="11">
    <source>
        <dbReference type="ARBA" id="ARBA00043176"/>
    </source>
</evidence>
<dbReference type="SUPFAM" id="SSF53613">
    <property type="entry name" value="Ribokinase-like"/>
    <property type="match status" value="1"/>
</dbReference>
<dbReference type="PANTHER" id="PTHR20858">
    <property type="entry name" value="PHOSPHOMETHYLPYRIMIDINE KINASE"/>
    <property type="match status" value="1"/>
</dbReference>
<comment type="catalytic activity">
    <reaction evidence="2">
        <text>4-amino-2-methyl-5-(phosphooxymethyl)pyrimidine + ATP = 4-amino-2-methyl-5-(diphosphooxymethyl)pyrimidine + ADP</text>
        <dbReference type="Rhea" id="RHEA:19893"/>
        <dbReference type="ChEBI" id="CHEBI:30616"/>
        <dbReference type="ChEBI" id="CHEBI:57841"/>
        <dbReference type="ChEBI" id="CHEBI:58354"/>
        <dbReference type="ChEBI" id="CHEBI:456216"/>
        <dbReference type="EC" id="2.7.4.7"/>
    </reaction>
</comment>
<reference evidence="13 14" key="1">
    <citation type="journal article" date="2015" name="Genome Announc.">
        <title>Expanding the biotechnology potential of lactobacilli through comparative genomics of 213 strains and associated genera.</title>
        <authorList>
            <person name="Sun Z."/>
            <person name="Harris H.M."/>
            <person name="McCann A."/>
            <person name="Guo C."/>
            <person name="Argimon S."/>
            <person name="Zhang W."/>
            <person name="Yang X."/>
            <person name="Jeffery I.B."/>
            <person name="Cooney J.C."/>
            <person name="Kagawa T.F."/>
            <person name="Liu W."/>
            <person name="Song Y."/>
            <person name="Salvetti E."/>
            <person name="Wrobel A."/>
            <person name="Rasinkangas P."/>
            <person name="Parkhill J."/>
            <person name="Rea M.C."/>
            <person name="O'Sullivan O."/>
            <person name="Ritari J."/>
            <person name="Douillard F.P."/>
            <person name="Paul Ross R."/>
            <person name="Yang R."/>
            <person name="Briner A.E."/>
            <person name="Felis G.E."/>
            <person name="de Vos W.M."/>
            <person name="Barrangou R."/>
            <person name="Klaenhammer T.R."/>
            <person name="Caufield P.W."/>
            <person name="Cui Y."/>
            <person name="Zhang H."/>
            <person name="O'Toole P.W."/>
        </authorList>
    </citation>
    <scope>NUCLEOTIDE SEQUENCE [LARGE SCALE GENOMIC DNA]</scope>
    <source>
        <strain evidence="13 14">DSM 20019</strain>
    </source>
</reference>
<keyword evidence="13" id="KW-0808">Transferase</keyword>
<accession>A0AAJ0PCG8</accession>
<organism evidence="13 14">
    <name type="scientific">Latilactobacillus curvatus JCM 1096 = DSM 20019</name>
    <dbReference type="NCBI Taxonomy" id="1293592"/>
    <lineage>
        <taxon>Bacteria</taxon>
        <taxon>Bacillati</taxon>
        <taxon>Bacillota</taxon>
        <taxon>Bacilli</taxon>
        <taxon>Lactobacillales</taxon>
        <taxon>Lactobacillaceae</taxon>
        <taxon>Latilactobacillus</taxon>
    </lineage>
</organism>
<evidence type="ECO:0000256" key="4">
    <source>
        <dbReference type="ARBA" id="ARBA00009879"/>
    </source>
</evidence>
<comment type="similarity">
    <text evidence="4">Belongs to the ThiD family.</text>
</comment>
<evidence type="ECO:0000256" key="6">
    <source>
        <dbReference type="ARBA" id="ARBA00012963"/>
    </source>
</evidence>
<dbReference type="InterPro" id="IPR029056">
    <property type="entry name" value="Ribokinase-like"/>
</dbReference>
<evidence type="ECO:0000256" key="8">
    <source>
        <dbReference type="ARBA" id="ARBA00022977"/>
    </source>
</evidence>
<evidence type="ECO:0000256" key="3">
    <source>
        <dbReference type="ARBA" id="ARBA00004769"/>
    </source>
</evidence>
<feature type="domain" description="Pyridoxamine kinase/Phosphomethylpyrimidine kinase" evidence="12">
    <location>
        <begin position="1"/>
        <end position="156"/>
    </location>
</feature>
<proteinExistence type="inferred from homology"/>
<dbReference type="CDD" id="cd01169">
    <property type="entry name" value="HMPP_kinase"/>
    <property type="match status" value="1"/>
</dbReference>
<dbReference type="Pfam" id="PF08543">
    <property type="entry name" value="Phos_pyr_kin"/>
    <property type="match status" value="1"/>
</dbReference>
<dbReference type="PANTHER" id="PTHR20858:SF17">
    <property type="entry name" value="HYDROXYMETHYLPYRIMIDINE_PHOSPHOMETHYLPYRIMIDINE KINASE THI20-RELATED"/>
    <property type="match status" value="1"/>
</dbReference>
<sequence length="157" mass="16912">MQADIKTIQERHVFATNVVVAITAQNTLGVQASLPLSLINQQFASLATDFKIRACKTGMLADAEHVATVAENLRHYDWGPLTLDPVMIAKGGAQLLADDAIDTLRTELLPLATVLTPNLPETEVLTGSRIKTTADFKQAAHQLQQMGAKNIIIKGAI</sequence>
<dbReference type="GO" id="GO:0008972">
    <property type="term" value="F:phosphomethylpyrimidine kinase activity"/>
    <property type="evidence" value="ECO:0007669"/>
    <property type="project" value="UniProtKB-EC"/>
</dbReference>
<dbReference type="InterPro" id="IPR013749">
    <property type="entry name" value="PM/HMP-P_kinase-1"/>
</dbReference>
<dbReference type="Proteomes" id="UP000050828">
    <property type="component" value="Unassembled WGS sequence"/>
</dbReference>
<evidence type="ECO:0000256" key="10">
    <source>
        <dbReference type="ARBA" id="ARBA00042102"/>
    </source>
</evidence>
<evidence type="ECO:0000256" key="1">
    <source>
        <dbReference type="ARBA" id="ARBA00000151"/>
    </source>
</evidence>
<protein>
    <recommendedName>
        <fullName evidence="7">Hydroxymethylpyrimidine/phosphomethylpyrimidine kinase</fullName>
        <ecNumber evidence="5">2.7.1.49</ecNumber>
        <ecNumber evidence="6">2.7.4.7</ecNumber>
    </recommendedName>
    <alternativeName>
        <fullName evidence="10">Hydroxymethylpyrimidine kinase</fullName>
    </alternativeName>
    <alternativeName>
        <fullName evidence="11">Hydroxymethylpyrimidine phosphate kinase</fullName>
    </alternativeName>
</protein>
<name>A0AAJ0PCG8_LATCU</name>
<comment type="pathway">
    <text evidence="9">Cofactor biosynthesis; thiamine diphosphate biosynthesis; 4-amino-2-methyl-5-diphosphomethylpyrimidine from 5-amino-1-(5-phospho-D-ribosyl)imidazole: step 2/3.</text>
</comment>
<dbReference type="InterPro" id="IPR004399">
    <property type="entry name" value="HMP/HMP-P_kinase_dom"/>
</dbReference>
<evidence type="ECO:0000256" key="9">
    <source>
        <dbReference type="ARBA" id="ARBA00037917"/>
    </source>
</evidence>
<dbReference type="GO" id="GO:0009228">
    <property type="term" value="P:thiamine biosynthetic process"/>
    <property type="evidence" value="ECO:0007669"/>
    <property type="project" value="UniProtKB-KW"/>
</dbReference>
<comment type="pathway">
    <text evidence="3">Cofactor biosynthesis; thiamine diphosphate biosynthesis; 4-amino-2-methyl-5-diphosphomethylpyrimidine from 5-amino-1-(5-phospho-D-ribosyl)imidazole: step 3/3.</text>
</comment>
<evidence type="ECO:0000313" key="14">
    <source>
        <dbReference type="Proteomes" id="UP000050828"/>
    </source>
</evidence>
<evidence type="ECO:0000256" key="2">
    <source>
        <dbReference type="ARBA" id="ARBA00000565"/>
    </source>
</evidence>
<comment type="caution">
    <text evidence="13">The sequence shown here is derived from an EMBL/GenBank/DDBJ whole genome shotgun (WGS) entry which is preliminary data.</text>
</comment>
<dbReference type="AlphaFoldDB" id="A0AAJ0PCG8"/>
<evidence type="ECO:0000256" key="7">
    <source>
        <dbReference type="ARBA" id="ARBA00019161"/>
    </source>
</evidence>
<dbReference type="EC" id="2.7.1.49" evidence="5"/>
<dbReference type="GO" id="GO:0005829">
    <property type="term" value="C:cytosol"/>
    <property type="evidence" value="ECO:0007669"/>
    <property type="project" value="TreeGrafter"/>
</dbReference>
<evidence type="ECO:0000259" key="12">
    <source>
        <dbReference type="Pfam" id="PF08543"/>
    </source>
</evidence>
<dbReference type="EC" id="2.7.4.7" evidence="6"/>
<evidence type="ECO:0000256" key="5">
    <source>
        <dbReference type="ARBA" id="ARBA00012135"/>
    </source>
</evidence>
<dbReference type="Gene3D" id="3.40.1190.20">
    <property type="match status" value="1"/>
</dbReference>
<dbReference type="GO" id="GO:0008902">
    <property type="term" value="F:hydroxymethylpyrimidine kinase activity"/>
    <property type="evidence" value="ECO:0007669"/>
    <property type="project" value="UniProtKB-EC"/>
</dbReference>
<keyword evidence="13" id="KW-0418">Kinase</keyword>
<keyword evidence="8" id="KW-0784">Thiamine biosynthesis</keyword>